<dbReference type="RefSeq" id="XP_067925121.1">
    <property type="nucleotide sequence ID" value="XM_068062901.1"/>
</dbReference>
<dbReference type="Proteomes" id="UP000221165">
    <property type="component" value="Unassembled WGS sequence"/>
</dbReference>
<feature type="compositionally biased region" description="Basic and acidic residues" evidence="1">
    <location>
        <begin position="686"/>
        <end position="695"/>
    </location>
</feature>
<gene>
    <name evidence="2" type="ORF">CSUI_002702</name>
</gene>
<evidence type="ECO:0000313" key="3">
    <source>
        <dbReference type="Proteomes" id="UP000221165"/>
    </source>
</evidence>
<dbReference type="EMBL" id="MIGC01001122">
    <property type="protein sequence ID" value="PHJ23445.1"/>
    <property type="molecule type" value="Genomic_DNA"/>
</dbReference>
<dbReference type="AlphaFoldDB" id="A0A2C6L7R3"/>
<feature type="compositionally biased region" description="Polar residues" evidence="1">
    <location>
        <begin position="416"/>
        <end position="428"/>
    </location>
</feature>
<feature type="compositionally biased region" description="Low complexity" evidence="1">
    <location>
        <begin position="23"/>
        <end position="37"/>
    </location>
</feature>
<feature type="region of interest" description="Disordered" evidence="1">
    <location>
        <begin position="518"/>
        <end position="537"/>
    </location>
</feature>
<feature type="compositionally biased region" description="Low complexity" evidence="1">
    <location>
        <begin position="698"/>
        <end position="711"/>
    </location>
</feature>
<feature type="region of interest" description="Disordered" evidence="1">
    <location>
        <begin position="929"/>
        <end position="970"/>
    </location>
</feature>
<keyword evidence="3" id="KW-1185">Reference proteome</keyword>
<organism evidence="2 3">
    <name type="scientific">Cystoisospora suis</name>
    <dbReference type="NCBI Taxonomy" id="483139"/>
    <lineage>
        <taxon>Eukaryota</taxon>
        <taxon>Sar</taxon>
        <taxon>Alveolata</taxon>
        <taxon>Apicomplexa</taxon>
        <taxon>Conoidasida</taxon>
        <taxon>Coccidia</taxon>
        <taxon>Eucoccidiorida</taxon>
        <taxon>Eimeriorina</taxon>
        <taxon>Sarcocystidae</taxon>
        <taxon>Cystoisospora</taxon>
    </lineage>
</organism>
<feature type="region of interest" description="Disordered" evidence="1">
    <location>
        <begin position="154"/>
        <end position="219"/>
    </location>
</feature>
<feature type="compositionally biased region" description="Low complexity" evidence="1">
    <location>
        <begin position="665"/>
        <end position="678"/>
    </location>
</feature>
<feature type="compositionally biased region" description="Basic and acidic residues" evidence="1">
    <location>
        <begin position="89"/>
        <end position="118"/>
    </location>
</feature>
<feature type="compositionally biased region" description="Low complexity" evidence="1">
    <location>
        <begin position="828"/>
        <end position="846"/>
    </location>
</feature>
<feature type="compositionally biased region" description="Polar residues" evidence="1">
    <location>
        <begin position="476"/>
        <end position="488"/>
    </location>
</feature>
<feature type="region of interest" description="Disordered" evidence="1">
    <location>
        <begin position="661"/>
        <end position="711"/>
    </location>
</feature>
<dbReference type="GeneID" id="94426112"/>
<proteinExistence type="predicted"/>
<feature type="compositionally biased region" description="Polar residues" evidence="1">
    <location>
        <begin position="494"/>
        <end position="503"/>
    </location>
</feature>
<feature type="region of interest" description="Disordered" evidence="1">
    <location>
        <begin position="828"/>
        <end position="848"/>
    </location>
</feature>
<accession>A0A2C6L7R3</accession>
<dbReference type="OrthoDB" id="329742at2759"/>
<feature type="region of interest" description="Disordered" evidence="1">
    <location>
        <begin position="462"/>
        <end position="512"/>
    </location>
</feature>
<feature type="region of interest" description="Disordered" evidence="1">
    <location>
        <begin position="1"/>
        <end position="121"/>
    </location>
</feature>
<sequence>MTVPSSSSGQDHLPSTSTPRLVSTSASISSASSSSFSRQPRKTIPSKETPQHSYDKMTTTSGEEIQQSSSYNVKDHPRCFSKDPLQVSPDKERSSASLHGKDLLKEPSHSPSDEQKQQDEEDLLKGIGETASLVLQDMKSWIASQIQTNLLPPTRSLTTCTPSHPSSSSRPSTRVDSSSVCPPAYQHASTEQLPGSCAQQESFRQVSQKTTHPSIFSGGTKLDPCSSSYMSSYPSFKKTEMKGNSSFLEASSHSRPQHLFQREGKHQHDQRLSLSSSYLHQRDEPLSEDWAFKPEGIFSSFLSLFDVEEDHPGASCQPSSISPPPRGFPGQPATASFLEPSSSSFRQRHYPLRNPGFSSSSSSFLHSQSRLGRCEDNSSFSQEKPYQPSFYHPQSISSSSSSSHLPPLSRQERPSQETSYPSYTNISSPPHLRQRLGTSSSSLSAAATSLHLSQSTPRSLLIPAVPLHPPSEKEGTSLTSRNSSFRETSMNRHGLTTTQSISTARDRDSSTHLLSRKASLHPFPDPSSSPSFVSPHLDVGGGAGGASMFLLSPESIEEPADGFVKPQTWLADMASPSTQQYAQRSHIELSLLKLQNIGKPISSSVISGPVKLHAPGFHMLRLRVPIIDVKKQFISIAFSVHISRSHLHVLQTLDQYERKARRYASSSSSSSSISPSTSIKQGRHIGRSEREEDRGPGSLQERTLSLSQSSSSVLSQGGREFFFLQEEEMKQVAVLKRHLKWHRRTDEDRKRDALVMTYRMDLPLSSLLLQTNQEMTSSWVILAEDRPIVGMSPEAFFTRQKIDADKASYQPRLLFSAKIVMSGVTEISPSSPSSSMDVTQSHSSSSLDTSEPRYVYTARYDDPIDICVANLLNANRDVLNEYTQIKRIASGEYVINSYPCRVSVKPDIAKKDHPASSACTFKMTLDEEKDTKKDLSSSSPPTSRHRHLDTVTTTGGEEGEEQQAIRSSSSSSCEEFKACLSLGEKEKNKTAGSGVSEPLILVEEDDGTRQPLLDYLQGSLDNIDWGSDYYKSLGEEACPSAIDMIDEDLLPPLHRTLVPWEAQIDRRAAMSLACHRAAVREQVAMELLSIQGRKLPRALHKKHISPVLLRFAPNSPPVYVTYTWSDEYTDVRLVTVQLQDIQRPVGPGLGSSYQEVPNQLGGGGGGEGGGSLQPCSLYDDLKPYYIPPQQYAHASQHHQLEMIRASSSCSSSTSYSPPYVMGTMRWPHIPQSTTTATTTTATTPTTSIEEKEAKADVYEVFLVHPHPMWLLFLSPS</sequence>
<feature type="compositionally biased region" description="Polar residues" evidence="1">
    <location>
        <begin position="1"/>
        <end position="22"/>
    </location>
</feature>
<dbReference type="VEuPathDB" id="ToxoDB:CSUI_002702"/>
<name>A0A2C6L7R3_9APIC</name>
<feature type="compositionally biased region" description="Polar residues" evidence="1">
    <location>
        <begin position="187"/>
        <end position="214"/>
    </location>
</feature>
<reference evidence="2 3" key="1">
    <citation type="journal article" date="2017" name="Int. J. Parasitol.">
        <title>The genome of the protozoan parasite Cystoisospora suis and a reverse vaccinology approach to identify vaccine candidates.</title>
        <authorList>
            <person name="Palmieri N."/>
            <person name="Shrestha A."/>
            <person name="Ruttkowski B."/>
            <person name="Beck T."/>
            <person name="Vogl C."/>
            <person name="Tomley F."/>
            <person name="Blake D.P."/>
            <person name="Joachim A."/>
        </authorList>
    </citation>
    <scope>NUCLEOTIDE SEQUENCE [LARGE SCALE GENOMIC DNA]</scope>
    <source>
        <strain evidence="2 3">Wien I</strain>
    </source>
</reference>
<comment type="caution">
    <text evidence="2">The sequence shown here is derived from an EMBL/GenBank/DDBJ whole genome shotgun (WGS) entry which is preliminary data.</text>
</comment>
<feature type="compositionally biased region" description="Low complexity" evidence="1">
    <location>
        <begin position="358"/>
        <end position="369"/>
    </location>
</feature>
<protein>
    <submittedName>
        <fullName evidence="2">Uncharacterized protein</fullName>
    </submittedName>
</protein>
<feature type="compositionally biased region" description="Polar residues" evidence="1">
    <location>
        <begin position="56"/>
        <end position="72"/>
    </location>
</feature>
<feature type="region of interest" description="Disordered" evidence="1">
    <location>
        <begin position="312"/>
        <end position="440"/>
    </location>
</feature>
<evidence type="ECO:0000313" key="2">
    <source>
        <dbReference type="EMBL" id="PHJ23445.1"/>
    </source>
</evidence>
<feature type="compositionally biased region" description="Low complexity" evidence="1">
    <location>
        <begin position="520"/>
        <end position="537"/>
    </location>
</feature>
<feature type="compositionally biased region" description="Low complexity" evidence="1">
    <location>
        <begin position="156"/>
        <end position="179"/>
    </location>
</feature>
<evidence type="ECO:0000256" key="1">
    <source>
        <dbReference type="SAM" id="MobiDB-lite"/>
    </source>
</evidence>